<keyword evidence="4 7" id="KW-0812">Transmembrane</keyword>
<proteinExistence type="predicted"/>
<evidence type="ECO:0000256" key="1">
    <source>
        <dbReference type="ARBA" id="ARBA00004141"/>
    </source>
</evidence>
<feature type="domain" description="Glycosyltransferase 2-like" evidence="8">
    <location>
        <begin position="7"/>
        <end position="175"/>
    </location>
</feature>
<dbReference type="Pfam" id="PF00535">
    <property type="entry name" value="Glycos_transf_2"/>
    <property type="match status" value="1"/>
</dbReference>
<reference evidence="9 10" key="1">
    <citation type="submission" date="2017-09" db="EMBL/GenBank/DDBJ databases">
        <title>Bacterial strain isolated from the female urinary microbiota.</title>
        <authorList>
            <person name="Thomas-White K."/>
            <person name="Kumar N."/>
            <person name="Forster S."/>
            <person name="Putonti C."/>
            <person name="Lawley T."/>
            <person name="Wolfe A.J."/>
        </authorList>
    </citation>
    <scope>NUCLEOTIDE SEQUENCE [LARGE SCALE GENOMIC DNA]</scope>
    <source>
        <strain evidence="9 10">UMB0683</strain>
    </source>
</reference>
<keyword evidence="6 7" id="KW-0472">Membrane</keyword>
<dbReference type="SUPFAM" id="SSF53448">
    <property type="entry name" value="Nucleotide-diphospho-sugar transferases"/>
    <property type="match status" value="1"/>
</dbReference>
<dbReference type="InterPro" id="IPR050256">
    <property type="entry name" value="Glycosyltransferase_2"/>
</dbReference>
<gene>
    <name evidence="9" type="ORF">CK797_08555</name>
</gene>
<evidence type="ECO:0000259" key="8">
    <source>
        <dbReference type="Pfam" id="PF00535"/>
    </source>
</evidence>
<evidence type="ECO:0000256" key="6">
    <source>
        <dbReference type="ARBA" id="ARBA00023136"/>
    </source>
</evidence>
<evidence type="ECO:0000256" key="2">
    <source>
        <dbReference type="ARBA" id="ARBA00022676"/>
    </source>
</evidence>
<dbReference type="PANTHER" id="PTHR48090">
    <property type="entry name" value="UNDECAPRENYL-PHOSPHATE 4-DEOXY-4-FORMAMIDO-L-ARABINOSE TRANSFERASE-RELATED"/>
    <property type="match status" value="1"/>
</dbReference>
<comment type="subcellular location">
    <subcellularLocation>
        <location evidence="1">Membrane</location>
        <topology evidence="1">Multi-pass membrane protein</topology>
    </subcellularLocation>
</comment>
<keyword evidence="5 7" id="KW-1133">Transmembrane helix</keyword>
<name>A0A2J6NKS0_9LACO</name>
<dbReference type="Gene3D" id="3.90.550.10">
    <property type="entry name" value="Spore Coat Polysaccharide Biosynthesis Protein SpsA, Chain A"/>
    <property type="match status" value="1"/>
</dbReference>
<feature type="transmembrane region" description="Helical" evidence="7">
    <location>
        <begin position="271"/>
        <end position="295"/>
    </location>
</feature>
<dbReference type="PANTHER" id="PTHR48090:SF1">
    <property type="entry name" value="PROPHAGE BACTOPRENOL GLUCOSYL TRANSFERASE HOMOLOG"/>
    <property type="match status" value="1"/>
</dbReference>
<organism evidence="9 10">
    <name type="scientific">Limosilactobacillus pontis</name>
    <dbReference type="NCBI Taxonomy" id="35787"/>
    <lineage>
        <taxon>Bacteria</taxon>
        <taxon>Bacillati</taxon>
        <taxon>Bacillota</taxon>
        <taxon>Bacilli</taxon>
        <taxon>Lactobacillales</taxon>
        <taxon>Lactobacillaceae</taxon>
        <taxon>Limosilactobacillus</taxon>
    </lineage>
</organism>
<dbReference type="EMBL" id="PNFV01000014">
    <property type="protein sequence ID" value="PMB81922.1"/>
    <property type="molecule type" value="Genomic_DNA"/>
</dbReference>
<evidence type="ECO:0000256" key="3">
    <source>
        <dbReference type="ARBA" id="ARBA00022679"/>
    </source>
</evidence>
<dbReference type="AlphaFoldDB" id="A0A2J6NKS0"/>
<dbReference type="InterPro" id="IPR001173">
    <property type="entry name" value="Glyco_trans_2-like"/>
</dbReference>
<evidence type="ECO:0000256" key="7">
    <source>
        <dbReference type="SAM" id="Phobius"/>
    </source>
</evidence>
<evidence type="ECO:0000256" key="4">
    <source>
        <dbReference type="ARBA" id="ARBA00022692"/>
    </source>
</evidence>
<evidence type="ECO:0000313" key="9">
    <source>
        <dbReference type="EMBL" id="PMB81922.1"/>
    </source>
</evidence>
<sequence length="324" mass="36730">MQDNILTIVIPCFNEQEVLPETVKELGNILKGLIQQEKISSNSKLLFVNDGSRDRTWQLISKYTGEYSYVTGIKFSRNYGHQNALLAGMTVAVKYSDMIITIDADLQDDVTAIPKMVDKYLEGYDVVYGVRNSRETDTFFKRRTALAFYSLMRKLGVNLVPDSADYRLLSKRATEGLLAFKERNLFLRGMVPLVGYKSAKVYYARKERFAGKSKYPISKMLHFALDGVTSFSIAPIHLILYLGLITVLISIICMIYTIIEKCLGHVVSGWSSLMISIWLLGGIQLISISVIGEYIGKIFSEVKRRPRYTIESETFTQKMANSEL</sequence>
<dbReference type="CDD" id="cd04187">
    <property type="entry name" value="DPM1_like_bac"/>
    <property type="match status" value="1"/>
</dbReference>
<dbReference type="InterPro" id="IPR029044">
    <property type="entry name" value="Nucleotide-diphossugar_trans"/>
</dbReference>
<comment type="caution">
    <text evidence="9">The sequence shown here is derived from an EMBL/GenBank/DDBJ whole genome shotgun (WGS) entry which is preliminary data.</text>
</comment>
<evidence type="ECO:0000313" key="10">
    <source>
        <dbReference type="Proteomes" id="UP000239920"/>
    </source>
</evidence>
<feature type="transmembrane region" description="Helical" evidence="7">
    <location>
        <begin position="238"/>
        <end position="259"/>
    </location>
</feature>
<accession>A0A2J6NKS0</accession>
<protein>
    <submittedName>
        <fullName evidence="9">Glycosyltransferase</fullName>
    </submittedName>
</protein>
<keyword evidence="3 9" id="KW-0808">Transferase</keyword>
<keyword evidence="2" id="KW-0328">Glycosyltransferase</keyword>
<dbReference type="GO" id="GO:0016757">
    <property type="term" value="F:glycosyltransferase activity"/>
    <property type="evidence" value="ECO:0007669"/>
    <property type="project" value="UniProtKB-KW"/>
</dbReference>
<dbReference type="RefSeq" id="WP_104689323.1">
    <property type="nucleotide sequence ID" value="NZ_JBKTHY010000015.1"/>
</dbReference>
<dbReference type="Proteomes" id="UP000239920">
    <property type="component" value="Unassembled WGS sequence"/>
</dbReference>
<dbReference type="GO" id="GO:0005886">
    <property type="term" value="C:plasma membrane"/>
    <property type="evidence" value="ECO:0007669"/>
    <property type="project" value="TreeGrafter"/>
</dbReference>
<dbReference type="OrthoDB" id="9807778at2"/>
<evidence type="ECO:0000256" key="5">
    <source>
        <dbReference type="ARBA" id="ARBA00022989"/>
    </source>
</evidence>